<dbReference type="AlphaFoldDB" id="A0A392PD38"/>
<sequence length="212" mass="23434">TYNNNSAHVEYLLAGAEQGEDGQFTFIRDDDLRKIVQTIPEWCSFIMIADCCRSGALVEGANEIFEHSTNTPRFLWELKDPSSRDLEILITACQNDPVTFNFFLDGKPKSFFLHTLMVAINCFGTHTSNRSLVEQIRSYMTDERVLSKLVGFVGRIQQPELYCNSVQASLCFLSLEIGHNVDPPSDENSGGNGGGAHGISEGSHGSSQAEAY</sequence>
<proteinExistence type="predicted"/>
<dbReference type="Pfam" id="PF00656">
    <property type="entry name" value="Peptidase_C14"/>
    <property type="match status" value="1"/>
</dbReference>
<evidence type="ECO:0000313" key="3">
    <source>
        <dbReference type="EMBL" id="MCI08775.1"/>
    </source>
</evidence>
<dbReference type="Proteomes" id="UP000265520">
    <property type="component" value="Unassembled WGS sequence"/>
</dbReference>
<name>A0A392PD38_9FABA</name>
<feature type="region of interest" description="Disordered" evidence="1">
    <location>
        <begin position="182"/>
        <end position="212"/>
    </location>
</feature>
<dbReference type="EMBL" id="LXQA010070288">
    <property type="protein sequence ID" value="MCI08775.1"/>
    <property type="molecule type" value="Genomic_DNA"/>
</dbReference>
<comment type="caution">
    <text evidence="3">The sequence shown here is derived from an EMBL/GenBank/DDBJ whole genome shotgun (WGS) entry which is preliminary data.</text>
</comment>
<feature type="non-terminal residue" evidence="3">
    <location>
        <position position="212"/>
    </location>
</feature>
<reference evidence="3 4" key="1">
    <citation type="journal article" date="2018" name="Front. Plant Sci.">
        <title>Red Clover (Trifolium pratense) and Zigzag Clover (T. medium) - A Picture of Genomic Similarities and Differences.</title>
        <authorList>
            <person name="Dluhosova J."/>
            <person name="Istvanek J."/>
            <person name="Nedelnik J."/>
            <person name="Repkova J."/>
        </authorList>
    </citation>
    <scope>NUCLEOTIDE SEQUENCE [LARGE SCALE GENOMIC DNA]</scope>
    <source>
        <strain evidence="4">cv. 10/8</strain>
        <tissue evidence="3">Leaf</tissue>
    </source>
</reference>
<dbReference type="InterPro" id="IPR011600">
    <property type="entry name" value="Pept_C14_caspase"/>
</dbReference>
<protein>
    <submittedName>
        <fullName evidence="3">Metacaspase-8-like</fullName>
    </submittedName>
</protein>
<dbReference type="GO" id="GO:0004197">
    <property type="term" value="F:cysteine-type endopeptidase activity"/>
    <property type="evidence" value="ECO:0007669"/>
    <property type="project" value="InterPro"/>
</dbReference>
<feature type="domain" description="Peptidase C14 caspase" evidence="2">
    <location>
        <begin position="21"/>
        <end position="167"/>
    </location>
</feature>
<feature type="non-terminal residue" evidence="3">
    <location>
        <position position="1"/>
    </location>
</feature>
<keyword evidence="4" id="KW-1185">Reference proteome</keyword>
<evidence type="ECO:0000313" key="4">
    <source>
        <dbReference type="Proteomes" id="UP000265520"/>
    </source>
</evidence>
<dbReference type="GO" id="GO:0006508">
    <property type="term" value="P:proteolysis"/>
    <property type="evidence" value="ECO:0007669"/>
    <property type="project" value="InterPro"/>
</dbReference>
<feature type="compositionally biased region" description="Low complexity" evidence="1">
    <location>
        <begin position="198"/>
        <end position="212"/>
    </location>
</feature>
<evidence type="ECO:0000256" key="1">
    <source>
        <dbReference type="SAM" id="MobiDB-lite"/>
    </source>
</evidence>
<evidence type="ECO:0000259" key="2">
    <source>
        <dbReference type="Pfam" id="PF00656"/>
    </source>
</evidence>
<accession>A0A392PD38</accession>
<organism evidence="3 4">
    <name type="scientific">Trifolium medium</name>
    <dbReference type="NCBI Taxonomy" id="97028"/>
    <lineage>
        <taxon>Eukaryota</taxon>
        <taxon>Viridiplantae</taxon>
        <taxon>Streptophyta</taxon>
        <taxon>Embryophyta</taxon>
        <taxon>Tracheophyta</taxon>
        <taxon>Spermatophyta</taxon>
        <taxon>Magnoliopsida</taxon>
        <taxon>eudicotyledons</taxon>
        <taxon>Gunneridae</taxon>
        <taxon>Pentapetalae</taxon>
        <taxon>rosids</taxon>
        <taxon>fabids</taxon>
        <taxon>Fabales</taxon>
        <taxon>Fabaceae</taxon>
        <taxon>Papilionoideae</taxon>
        <taxon>50 kb inversion clade</taxon>
        <taxon>NPAAA clade</taxon>
        <taxon>Hologalegina</taxon>
        <taxon>IRL clade</taxon>
        <taxon>Trifolieae</taxon>
        <taxon>Trifolium</taxon>
    </lineage>
</organism>
<dbReference type="Gene3D" id="3.40.50.1460">
    <property type="match status" value="1"/>
</dbReference>